<keyword evidence="2" id="KW-0812">Transmembrane</keyword>
<evidence type="ECO:0000256" key="1">
    <source>
        <dbReference type="SAM" id="MobiDB-lite"/>
    </source>
</evidence>
<feature type="region of interest" description="Disordered" evidence="1">
    <location>
        <begin position="34"/>
        <end position="88"/>
    </location>
</feature>
<feature type="compositionally biased region" description="Polar residues" evidence="1">
    <location>
        <begin position="34"/>
        <end position="63"/>
    </location>
</feature>
<protein>
    <submittedName>
        <fullName evidence="3">Uncharacterized protein</fullName>
    </submittedName>
</protein>
<evidence type="ECO:0000313" key="3">
    <source>
        <dbReference type="EMBL" id="JAD69491.1"/>
    </source>
</evidence>
<dbReference type="AlphaFoldDB" id="A0A0A9C1Q2"/>
<evidence type="ECO:0000256" key="2">
    <source>
        <dbReference type="SAM" id="Phobius"/>
    </source>
</evidence>
<reference evidence="3" key="2">
    <citation type="journal article" date="2015" name="Data Brief">
        <title>Shoot transcriptome of the giant reed, Arundo donax.</title>
        <authorList>
            <person name="Barrero R.A."/>
            <person name="Guerrero F.D."/>
            <person name="Moolhuijzen P."/>
            <person name="Goolsby J.A."/>
            <person name="Tidwell J."/>
            <person name="Bellgard S.E."/>
            <person name="Bellgard M.I."/>
        </authorList>
    </citation>
    <scope>NUCLEOTIDE SEQUENCE</scope>
    <source>
        <tissue evidence="3">Shoot tissue taken approximately 20 cm above the soil surface</tissue>
    </source>
</reference>
<accession>A0A0A9C1Q2</accession>
<keyword evidence="2" id="KW-1133">Transmembrane helix</keyword>
<organism evidence="3">
    <name type="scientific">Arundo donax</name>
    <name type="common">Giant reed</name>
    <name type="synonym">Donax arundinaceus</name>
    <dbReference type="NCBI Taxonomy" id="35708"/>
    <lineage>
        <taxon>Eukaryota</taxon>
        <taxon>Viridiplantae</taxon>
        <taxon>Streptophyta</taxon>
        <taxon>Embryophyta</taxon>
        <taxon>Tracheophyta</taxon>
        <taxon>Spermatophyta</taxon>
        <taxon>Magnoliopsida</taxon>
        <taxon>Liliopsida</taxon>
        <taxon>Poales</taxon>
        <taxon>Poaceae</taxon>
        <taxon>PACMAD clade</taxon>
        <taxon>Arundinoideae</taxon>
        <taxon>Arundineae</taxon>
        <taxon>Arundo</taxon>
    </lineage>
</organism>
<sequence length="88" mass="10124">MQRTPLIWPLCSANWLSLLSFIAPIFLLPTQIERNQTTDPSPTHQETQSTQFLPLTNLFQSKKPNQKLKPSKYQIKTAATRTNKNRGE</sequence>
<keyword evidence="2" id="KW-0472">Membrane</keyword>
<feature type="transmembrane region" description="Helical" evidence="2">
    <location>
        <begin position="6"/>
        <end position="28"/>
    </location>
</feature>
<name>A0A0A9C1Q2_ARUDO</name>
<reference evidence="3" key="1">
    <citation type="submission" date="2014-09" db="EMBL/GenBank/DDBJ databases">
        <authorList>
            <person name="Magalhaes I.L.F."/>
            <person name="Oliveira U."/>
            <person name="Santos F.R."/>
            <person name="Vidigal T.H.D.A."/>
            <person name="Brescovit A.D."/>
            <person name="Santos A.J."/>
        </authorList>
    </citation>
    <scope>NUCLEOTIDE SEQUENCE</scope>
    <source>
        <tissue evidence="3">Shoot tissue taken approximately 20 cm above the soil surface</tissue>
    </source>
</reference>
<dbReference type="EMBL" id="GBRH01228404">
    <property type="protein sequence ID" value="JAD69491.1"/>
    <property type="molecule type" value="Transcribed_RNA"/>
</dbReference>
<proteinExistence type="predicted"/>